<dbReference type="Gene3D" id="3.30.70.360">
    <property type="match status" value="1"/>
</dbReference>
<evidence type="ECO:0000256" key="4">
    <source>
        <dbReference type="ARBA" id="ARBA00022833"/>
    </source>
</evidence>
<comment type="similarity">
    <text evidence="2">Belongs to the peptidase M20A family.</text>
</comment>
<dbReference type="EMBL" id="UZAF01017598">
    <property type="protein sequence ID" value="VDO43153.1"/>
    <property type="molecule type" value="Genomic_DNA"/>
</dbReference>
<dbReference type="WBParaSite" id="HPLM_0001155101-mRNA-1">
    <property type="protein sequence ID" value="HPLM_0001155101-mRNA-1"/>
    <property type="gene ID" value="HPLM_0001155101"/>
</dbReference>
<dbReference type="STRING" id="6290.A0A0N4WKE7"/>
<evidence type="ECO:0000313" key="6">
    <source>
        <dbReference type="EMBL" id="VDO43153.1"/>
    </source>
</evidence>
<evidence type="ECO:0000256" key="3">
    <source>
        <dbReference type="ARBA" id="ARBA00022801"/>
    </source>
</evidence>
<name>A0A0N4WKE7_HAEPC</name>
<dbReference type="OMA" id="NCDVDGF"/>
<evidence type="ECO:0000313" key="7">
    <source>
        <dbReference type="Proteomes" id="UP000268014"/>
    </source>
</evidence>
<dbReference type="InterPro" id="IPR050072">
    <property type="entry name" value="Peptidase_M20A"/>
</dbReference>
<sequence length="343" mass="37146">MDLDDVEKLLFTYLNIESITGNEAPLANVVVKGLESNGWIIEKQPLDNDSSRFNILATRKPLSEACERRPLSSQVSPPSCNAFSLITVLTYAYHTVRNTSAPRIIFNTHFDTVPPHIPPTQDDSNIYGRGTTDAKGQMACMISAAHALVKTHPKVAEQVGLLFVVGEETDHVGMAKANDFVGLNPDYLVVGEPTEMKFATIQKGALKAEIRCKGKAGHSGYPSQGKSAIHMLVPILSDILNFQWPSDPEMGSTTVNIGFIEGGQALNAWAENASARVFLRVTTSVADAKQKLESVVAGGCRSKYLFGAGSIKNAHGPNEFVPKQELHGCKDTLIQLVLKLCAE</sequence>
<organism evidence="8">
    <name type="scientific">Haemonchus placei</name>
    <name type="common">Barber's pole worm</name>
    <dbReference type="NCBI Taxonomy" id="6290"/>
    <lineage>
        <taxon>Eukaryota</taxon>
        <taxon>Metazoa</taxon>
        <taxon>Ecdysozoa</taxon>
        <taxon>Nematoda</taxon>
        <taxon>Chromadorea</taxon>
        <taxon>Rhabditida</taxon>
        <taxon>Rhabditina</taxon>
        <taxon>Rhabditomorpha</taxon>
        <taxon>Strongyloidea</taxon>
        <taxon>Trichostrongylidae</taxon>
        <taxon>Haemonchus</taxon>
    </lineage>
</organism>
<dbReference type="GO" id="GO:0016787">
    <property type="term" value="F:hydrolase activity"/>
    <property type="evidence" value="ECO:0007669"/>
    <property type="project" value="UniProtKB-KW"/>
</dbReference>
<dbReference type="OrthoDB" id="3064516at2759"/>
<comment type="cofactor">
    <cofactor evidence="1">
        <name>Zn(2+)</name>
        <dbReference type="ChEBI" id="CHEBI:29105"/>
    </cofactor>
</comment>
<dbReference type="PANTHER" id="PTHR43808">
    <property type="entry name" value="ACETYLORNITHINE DEACETYLASE"/>
    <property type="match status" value="1"/>
</dbReference>
<dbReference type="Proteomes" id="UP000268014">
    <property type="component" value="Unassembled WGS sequence"/>
</dbReference>
<dbReference type="Gene3D" id="3.40.630.10">
    <property type="entry name" value="Zn peptidases"/>
    <property type="match status" value="1"/>
</dbReference>
<dbReference type="InterPro" id="IPR001261">
    <property type="entry name" value="ArgE/DapE_CS"/>
</dbReference>
<proteinExistence type="inferred from homology"/>
<keyword evidence="4" id="KW-0862">Zinc</keyword>
<evidence type="ECO:0000313" key="8">
    <source>
        <dbReference type="WBParaSite" id="HPLM_0001155101-mRNA-1"/>
    </source>
</evidence>
<dbReference type="Pfam" id="PF07687">
    <property type="entry name" value="M20_dimer"/>
    <property type="match status" value="1"/>
</dbReference>
<dbReference type="SUPFAM" id="SSF53187">
    <property type="entry name" value="Zn-dependent exopeptidases"/>
    <property type="match status" value="1"/>
</dbReference>
<dbReference type="PROSITE" id="PS00759">
    <property type="entry name" value="ARGE_DAPE_CPG2_2"/>
    <property type="match status" value="1"/>
</dbReference>
<feature type="domain" description="Peptidase M20 dimerisation" evidence="5">
    <location>
        <begin position="202"/>
        <end position="295"/>
    </location>
</feature>
<dbReference type="InterPro" id="IPR002933">
    <property type="entry name" value="Peptidase_M20"/>
</dbReference>
<dbReference type="AlphaFoldDB" id="A0A0N4WKE7"/>
<dbReference type="InterPro" id="IPR011650">
    <property type="entry name" value="Peptidase_M20_dimer"/>
</dbReference>
<accession>A0A0N4WKE7</accession>
<reference evidence="8" key="1">
    <citation type="submission" date="2017-02" db="UniProtKB">
        <authorList>
            <consortium name="WormBaseParasite"/>
        </authorList>
    </citation>
    <scope>IDENTIFICATION</scope>
</reference>
<dbReference type="Pfam" id="PF01546">
    <property type="entry name" value="Peptidase_M20"/>
    <property type="match status" value="1"/>
</dbReference>
<evidence type="ECO:0000259" key="5">
    <source>
        <dbReference type="Pfam" id="PF07687"/>
    </source>
</evidence>
<reference evidence="6 7" key="2">
    <citation type="submission" date="2018-11" db="EMBL/GenBank/DDBJ databases">
        <authorList>
            <consortium name="Pathogen Informatics"/>
        </authorList>
    </citation>
    <scope>NUCLEOTIDE SEQUENCE [LARGE SCALE GENOMIC DNA]</scope>
    <source>
        <strain evidence="6 7">MHpl1</strain>
    </source>
</reference>
<evidence type="ECO:0000256" key="2">
    <source>
        <dbReference type="ARBA" id="ARBA00006247"/>
    </source>
</evidence>
<evidence type="ECO:0000256" key="1">
    <source>
        <dbReference type="ARBA" id="ARBA00001947"/>
    </source>
</evidence>
<keyword evidence="7" id="KW-1185">Reference proteome</keyword>
<dbReference type="PANTHER" id="PTHR43808:SF8">
    <property type="entry name" value="PEPTIDASE M20 DIMERISATION DOMAIN-CONTAINING PROTEIN"/>
    <property type="match status" value="1"/>
</dbReference>
<keyword evidence="3" id="KW-0378">Hydrolase</keyword>
<gene>
    <name evidence="6" type="ORF">HPLM_LOCUS11543</name>
</gene>
<protein>
    <submittedName>
        <fullName evidence="8">M20_dimer domain-containing protein</fullName>
    </submittedName>
</protein>